<dbReference type="GO" id="GO:0035303">
    <property type="term" value="P:regulation of dephosphorylation"/>
    <property type="evidence" value="ECO:0007669"/>
    <property type="project" value="TreeGrafter"/>
</dbReference>
<comment type="caution">
    <text evidence="2">The sequence shown here is derived from an EMBL/GenBank/DDBJ whole genome shotgun (WGS) entry which is preliminary data.</text>
</comment>
<name>A0A1Y2AWI1_9TREE</name>
<dbReference type="GO" id="GO:0051721">
    <property type="term" value="F:protein phosphatase 2A binding"/>
    <property type="evidence" value="ECO:0007669"/>
    <property type="project" value="TreeGrafter"/>
</dbReference>
<dbReference type="InParanoid" id="A0A1Y2AWI1"/>
<accession>A0A1Y2AWI1</accession>
<dbReference type="InterPro" id="IPR038511">
    <property type="entry name" value="TAP42/TAP46-like_sf"/>
</dbReference>
<feature type="compositionally biased region" description="Basic and acidic residues" evidence="1">
    <location>
        <begin position="373"/>
        <end position="392"/>
    </location>
</feature>
<dbReference type="GO" id="GO:0005829">
    <property type="term" value="C:cytosol"/>
    <property type="evidence" value="ECO:0007669"/>
    <property type="project" value="TreeGrafter"/>
</dbReference>
<dbReference type="AlphaFoldDB" id="A0A1Y2AWI1"/>
<dbReference type="GO" id="GO:0009966">
    <property type="term" value="P:regulation of signal transduction"/>
    <property type="evidence" value="ECO:0007669"/>
    <property type="project" value="InterPro"/>
</dbReference>
<dbReference type="STRING" id="71784.A0A1Y2AWI1"/>
<evidence type="ECO:0000313" key="2">
    <source>
        <dbReference type="EMBL" id="ORY26902.1"/>
    </source>
</evidence>
<gene>
    <name evidence="2" type="ORF">BCR39DRAFT_484097</name>
</gene>
<dbReference type="Proteomes" id="UP000193986">
    <property type="component" value="Unassembled WGS sequence"/>
</dbReference>
<feature type="region of interest" description="Disordered" evidence="1">
    <location>
        <begin position="361"/>
        <end position="401"/>
    </location>
</feature>
<evidence type="ECO:0000256" key="1">
    <source>
        <dbReference type="SAM" id="MobiDB-lite"/>
    </source>
</evidence>
<organism evidence="2 3">
    <name type="scientific">Naematelia encephala</name>
    <dbReference type="NCBI Taxonomy" id="71784"/>
    <lineage>
        <taxon>Eukaryota</taxon>
        <taxon>Fungi</taxon>
        <taxon>Dikarya</taxon>
        <taxon>Basidiomycota</taxon>
        <taxon>Agaricomycotina</taxon>
        <taxon>Tremellomycetes</taxon>
        <taxon>Tremellales</taxon>
        <taxon>Naemateliaceae</taxon>
        <taxon>Naematelia</taxon>
    </lineage>
</organism>
<dbReference type="EMBL" id="MCFC01000043">
    <property type="protein sequence ID" value="ORY26902.1"/>
    <property type="molecule type" value="Genomic_DNA"/>
</dbReference>
<dbReference type="InterPro" id="IPR007304">
    <property type="entry name" value="TAP46-like"/>
</dbReference>
<sequence>MSSTDLPIPQFYAQTLQSLVPIFDDTLSTSDSSAQTLLASALDNLHLIARMLTSLGVFSDNETADELGDKELVFMSLGWVIAECESRGGLGGPERRKAALERSQHAMNGFLSLLASYKVLSPEEYAESSASADSGVIAKDPAKRREAKIRQYRREKELRQQISTMANDHPDSSSTPLIFILSLLPSTSASRPAVISTSTASTSVNPDSHPDIRETSLLLLRLLHTLALASLSSTAMELDILASAPASISELPPPPEDLRSVKRGDEDNTWRLDRTPGQYKPRELISGGGRVLRPFTILPSTSSLSDRARLQGEVFRSSHRLPTMTIDEYLEEERRRGNIITGGGQASYDAPTESELLELAAEEDGNAGAEEAEEKKRIKEENWARYTDDNRKGAGNTMNRG</sequence>
<dbReference type="PANTHER" id="PTHR10933:SF9">
    <property type="entry name" value="IMMUNOGLOBULIN-BINDING PROTEIN 1"/>
    <property type="match status" value="1"/>
</dbReference>
<keyword evidence="3" id="KW-1185">Reference proteome</keyword>
<dbReference type="OrthoDB" id="10261753at2759"/>
<reference evidence="2 3" key="1">
    <citation type="submission" date="2016-07" db="EMBL/GenBank/DDBJ databases">
        <title>Pervasive Adenine N6-methylation of Active Genes in Fungi.</title>
        <authorList>
            <consortium name="DOE Joint Genome Institute"/>
            <person name="Mondo S.J."/>
            <person name="Dannebaum R.O."/>
            <person name="Kuo R.C."/>
            <person name="Labutti K."/>
            <person name="Haridas S."/>
            <person name="Kuo A."/>
            <person name="Salamov A."/>
            <person name="Ahrendt S.R."/>
            <person name="Lipzen A."/>
            <person name="Sullivan W."/>
            <person name="Andreopoulos W.B."/>
            <person name="Clum A."/>
            <person name="Lindquist E."/>
            <person name="Daum C."/>
            <person name="Ramamoorthy G.K."/>
            <person name="Gryganskyi A."/>
            <person name="Culley D."/>
            <person name="Magnuson J.K."/>
            <person name="James T.Y."/>
            <person name="O'Malley M.A."/>
            <person name="Stajich J.E."/>
            <person name="Spatafora J.W."/>
            <person name="Visel A."/>
            <person name="Grigoriev I.V."/>
        </authorList>
    </citation>
    <scope>NUCLEOTIDE SEQUENCE [LARGE SCALE GENOMIC DNA]</scope>
    <source>
        <strain evidence="2 3">68-887.2</strain>
    </source>
</reference>
<dbReference type="PANTHER" id="PTHR10933">
    <property type="entry name" value="IMMUNOGLOBULIN-BINDING PROTEIN 1"/>
    <property type="match status" value="1"/>
</dbReference>
<protein>
    <submittedName>
        <fullName evidence="2">TAP42-like protein</fullName>
    </submittedName>
</protein>
<dbReference type="FunCoup" id="A0A1Y2AWI1">
    <property type="interactions" value="377"/>
</dbReference>
<dbReference type="Pfam" id="PF04177">
    <property type="entry name" value="TAP42"/>
    <property type="match status" value="1"/>
</dbReference>
<dbReference type="Gene3D" id="1.25.40.540">
    <property type="entry name" value="TAP42-like family"/>
    <property type="match status" value="1"/>
</dbReference>
<proteinExistence type="predicted"/>
<evidence type="ECO:0000313" key="3">
    <source>
        <dbReference type="Proteomes" id="UP000193986"/>
    </source>
</evidence>